<dbReference type="AlphaFoldDB" id="A0A9N9KXW4"/>
<organism evidence="2 3">
    <name type="scientific">Hymenoscyphus fraxineus</name>
    <dbReference type="NCBI Taxonomy" id="746836"/>
    <lineage>
        <taxon>Eukaryota</taxon>
        <taxon>Fungi</taxon>
        <taxon>Dikarya</taxon>
        <taxon>Ascomycota</taxon>
        <taxon>Pezizomycotina</taxon>
        <taxon>Leotiomycetes</taxon>
        <taxon>Helotiales</taxon>
        <taxon>Helotiaceae</taxon>
        <taxon>Hymenoscyphus</taxon>
    </lineage>
</organism>
<accession>A0A9N9KXW4</accession>
<reference evidence="2" key="1">
    <citation type="submission" date="2021-07" db="EMBL/GenBank/DDBJ databases">
        <authorList>
            <person name="Durling M."/>
        </authorList>
    </citation>
    <scope>NUCLEOTIDE SEQUENCE</scope>
</reference>
<feature type="compositionally biased region" description="Low complexity" evidence="1">
    <location>
        <begin position="102"/>
        <end position="112"/>
    </location>
</feature>
<evidence type="ECO:0000256" key="1">
    <source>
        <dbReference type="SAM" id="MobiDB-lite"/>
    </source>
</evidence>
<evidence type="ECO:0000313" key="3">
    <source>
        <dbReference type="Proteomes" id="UP000696280"/>
    </source>
</evidence>
<dbReference type="Proteomes" id="UP000696280">
    <property type="component" value="Unassembled WGS sequence"/>
</dbReference>
<gene>
    <name evidence="2" type="ORF">HYFRA_00003793</name>
</gene>
<dbReference type="OrthoDB" id="5355007at2759"/>
<name>A0A9N9KXW4_9HELO</name>
<dbReference type="EMBL" id="CAJVRL010000070">
    <property type="protein sequence ID" value="CAG8956410.1"/>
    <property type="molecule type" value="Genomic_DNA"/>
</dbReference>
<comment type="caution">
    <text evidence="2">The sequence shown here is derived from an EMBL/GenBank/DDBJ whole genome shotgun (WGS) entry which is preliminary data.</text>
</comment>
<feature type="region of interest" description="Disordered" evidence="1">
    <location>
        <begin position="95"/>
        <end position="125"/>
    </location>
</feature>
<evidence type="ECO:0000313" key="2">
    <source>
        <dbReference type="EMBL" id="CAG8956410.1"/>
    </source>
</evidence>
<sequence>MPTEPTTPVRVPKAVAAYAPTTQDPDLRSQINTVLLRDGHINKIQESLLHSLNSSSTNWPTLIHNHALHLLRAGDIVTFPVLMKRVLDDIRKDSVAARSAEGSNGSTTTTGKGEVKGRGEGGANLALPKSVLDEGVKVTRECLEAVCEVGDA</sequence>
<proteinExistence type="predicted"/>
<protein>
    <submittedName>
        <fullName evidence="2">Uncharacterized protein</fullName>
    </submittedName>
</protein>
<keyword evidence="3" id="KW-1185">Reference proteome</keyword>